<comment type="caution">
    <text evidence="2">The sequence shown here is derived from an EMBL/GenBank/DDBJ whole genome shotgun (WGS) entry which is preliminary data.</text>
</comment>
<dbReference type="Proteomes" id="UP000651977">
    <property type="component" value="Unassembled WGS sequence"/>
</dbReference>
<dbReference type="EMBL" id="BMDY01000035">
    <property type="protein sequence ID" value="GGB20471.1"/>
    <property type="molecule type" value="Genomic_DNA"/>
</dbReference>
<organism evidence="2 3">
    <name type="scientific">Agarivorans gilvus</name>
    <dbReference type="NCBI Taxonomy" id="680279"/>
    <lineage>
        <taxon>Bacteria</taxon>
        <taxon>Pseudomonadati</taxon>
        <taxon>Pseudomonadota</taxon>
        <taxon>Gammaproteobacteria</taxon>
        <taxon>Alteromonadales</taxon>
        <taxon>Alteromonadaceae</taxon>
        <taxon>Agarivorans</taxon>
    </lineage>
</organism>
<name>A0ABQ1I7C9_9ALTE</name>
<evidence type="ECO:0000313" key="3">
    <source>
        <dbReference type="Proteomes" id="UP000651977"/>
    </source>
</evidence>
<keyword evidence="1" id="KW-0812">Transmembrane</keyword>
<sequence>MAKGSQYLGRFTVMLVIMMLVLAMLGLAVFDKSPPAYQLRFVIQDPTRETTLTIDCERLSYSLRQSLLQQRASSEAVQDLSMLVCYDLYALLQQVPKQFASSYLDPQHSEKRILWQVGDEQWQWRWQNKYDPALKPVFSQLDRLISRVPDSAFAGGLKLDQPPY</sequence>
<feature type="transmembrane region" description="Helical" evidence="1">
    <location>
        <begin position="7"/>
        <end position="30"/>
    </location>
</feature>
<keyword evidence="1" id="KW-1133">Transmembrane helix</keyword>
<evidence type="ECO:0000256" key="1">
    <source>
        <dbReference type="SAM" id="Phobius"/>
    </source>
</evidence>
<keyword evidence="3" id="KW-1185">Reference proteome</keyword>
<gene>
    <name evidence="2" type="ORF">GCM10007414_37360</name>
</gene>
<evidence type="ECO:0000313" key="2">
    <source>
        <dbReference type="EMBL" id="GGB20471.1"/>
    </source>
</evidence>
<accession>A0ABQ1I7C9</accession>
<protein>
    <submittedName>
        <fullName evidence="2">Uncharacterized protein</fullName>
    </submittedName>
</protein>
<dbReference type="RefSeq" id="WP_157051795.1">
    <property type="nucleotide sequence ID" value="NZ_BMDY01000035.1"/>
</dbReference>
<reference evidence="3" key="1">
    <citation type="journal article" date="2019" name="Int. J. Syst. Evol. Microbiol.">
        <title>The Global Catalogue of Microorganisms (GCM) 10K type strain sequencing project: providing services to taxonomists for standard genome sequencing and annotation.</title>
        <authorList>
            <consortium name="The Broad Institute Genomics Platform"/>
            <consortium name="The Broad Institute Genome Sequencing Center for Infectious Disease"/>
            <person name="Wu L."/>
            <person name="Ma J."/>
        </authorList>
    </citation>
    <scope>NUCLEOTIDE SEQUENCE [LARGE SCALE GENOMIC DNA]</scope>
    <source>
        <strain evidence="3">CGMCC 1.10131</strain>
    </source>
</reference>
<proteinExistence type="predicted"/>
<keyword evidence="1" id="KW-0472">Membrane</keyword>